<evidence type="ECO:0000313" key="1">
    <source>
        <dbReference type="EMBL" id="CCX07139.1"/>
    </source>
</evidence>
<gene>
    <name evidence="1" type="ORF">PCON_06726</name>
</gene>
<dbReference type="EMBL" id="HF935335">
    <property type="protein sequence ID" value="CCX07139.1"/>
    <property type="molecule type" value="Genomic_DNA"/>
</dbReference>
<dbReference type="Proteomes" id="UP000018144">
    <property type="component" value="Unassembled WGS sequence"/>
</dbReference>
<organism evidence="1 2">
    <name type="scientific">Pyronema omphalodes (strain CBS 100304)</name>
    <name type="common">Pyronema confluens</name>
    <dbReference type="NCBI Taxonomy" id="1076935"/>
    <lineage>
        <taxon>Eukaryota</taxon>
        <taxon>Fungi</taxon>
        <taxon>Dikarya</taxon>
        <taxon>Ascomycota</taxon>
        <taxon>Pezizomycotina</taxon>
        <taxon>Pezizomycetes</taxon>
        <taxon>Pezizales</taxon>
        <taxon>Pyronemataceae</taxon>
        <taxon>Pyronema</taxon>
    </lineage>
</organism>
<proteinExistence type="predicted"/>
<protein>
    <submittedName>
        <fullName evidence="1">Uncharacterized protein</fullName>
    </submittedName>
</protein>
<sequence>MRTTKKPFSKVPLLATKATYQQLAIKENFPKQSLEVIRRFVYDHGLTGGSNEELMEELYSGMGLNEDEVAR</sequence>
<dbReference type="AlphaFoldDB" id="U4LAF3"/>
<evidence type="ECO:0000313" key="2">
    <source>
        <dbReference type="Proteomes" id="UP000018144"/>
    </source>
</evidence>
<reference evidence="1 2" key="1">
    <citation type="journal article" date="2013" name="PLoS Genet.">
        <title>The genome and development-dependent transcriptomes of Pyronema confluens: a window into fungal evolution.</title>
        <authorList>
            <person name="Traeger S."/>
            <person name="Altegoer F."/>
            <person name="Freitag M."/>
            <person name="Gabaldon T."/>
            <person name="Kempken F."/>
            <person name="Kumar A."/>
            <person name="Marcet-Houben M."/>
            <person name="Poggeler S."/>
            <person name="Stajich J.E."/>
            <person name="Nowrousian M."/>
        </authorList>
    </citation>
    <scope>NUCLEOTIDE SEQUENCE [LARGE SCALE GENOMIC DNA]</scope>
    <source>
        <strain evidence="2">CBS 100304</strain>
        <tissue evidence="1">Vegetative mycelium</tissue>
    </source>
</reference>
<accession>U4LAF3</accession>
<name>U4LAF3_PYROM</name>
<keyword evidence="2" id="KW-1185">Reference proteome</keyword>